<keyword evidence="3" id="KW-1185">Reference proteome</keyword>
<keyword evidence="1" id="KW-1133">Transmembrane helix</keyword>
<comment type="caution">
    <text evidence="2">The sequence shown here is derived from an EMBL/GenBank/DDBJ whole genome shotgun (WGS) entry which is preliminary data.</text>
</comment>
<protein>
    <recommendedName>
        <fullName evidence="4">DoxX family protein</fullName>
    </recommendedName>
</protein>
<feature type="transmembrane region" description="Helical" evidence="1">
    <location>
        <begin position="93"/>
        <end position="115"/>
    </location>
</feature>
<evidence type="ECO:0000313" key="3">
    <source>
        <dbReference type="Proteomes" id="UP000285310"/>
    </source>
</evidence>
<feature type="transmembrane region" description="Helical" evidence="1">
    <location>
        <begin position="65"/>
        <end position="87"/>
    </location>
</feature>
<name>A0A423Q2Q9_9GAMM</name>
<dbReference type="OrthoDB" id="3267646at2"/>
<keyword evidence="1" id="KW-0812">Transmembrane</keyword>
<sequence length="122" mass="13691">MRRLALVFVFAWFFLGGIAHFVATELEMMIVPVWLPAHRTLVLASGALELLGAAALLFRRTRRWAGWGLIALTVAVTPANIHMLLHAQAFPAIPYWALVLRLPLQLALIVCIWWATQPRAPE</sequence>
<dbReference type="PANTHER" id="PTHR36974:SF1">
    <property type="entry name" value="DOXX FAMILY MEMBRANE PROTEIN"/>
    <property type="match status" value="1"/>
</dbReference>
<feature type="transmembrane region" description="Helical" evidence="1">
    <location>
        <begin position="39"/>
        <end position="58"/>
    </location>
</feature>
<gene>
    <name evidence="2" type="ORF">SAJA_01290</name>
</gene>
<dbReference type="Proteomes" id="UP000285310">
    <property type="component" value="Unassembled WGS sequence"/>
</dbReference>
<organism evidence="2 3">
    <name type="scientific">Salinisphaera japonica YTM-1</name>
    <dbReference type="NCBI Taxonomy" id="1209778"/>
    <lineage>
        <taxon>Bacteria</taxon>
        <taxon>Pseudomonadati</taxon>
        <taxon>Pseudomonadota</taxon>
        <taxon>Gammaproteobacteria</taxon>
        <taxon>Salinisphaerales</taxon>
        <taxon>Salinisphaeraceae</taxon>
        <taxon>Salinisphaera</taxon>
    </lineage>
</organism>
<dbReference type="EMBL" id="AYKG01000001">
    <property type="protein sequence ID" value="ROO32885.1"/>
    <property type="molecule type" value="Genomic_DNA"/>
</dbReference>
<reference evidence="2 3" key="1">
    <citation type="submission" date="2013-10" db="EMBL/GenBank/DDBJ databases">
        <title>Salinisphaera japonica YTM-1 Genome Sequencing.</title>
        <authorList>
            <person name="Lai Q."/>
            <person name="Li C."/>
            <person name="Shao Z."/>
        </authorList>
    </citation>
    <scope>NUCLEOTIDE SEQUENCE [LARGE SCALE GENOMIC DNA]</scope>
    <source>
        <strain evidence="2 3">YTM-1</strain>
    </source>
</reference>
<dbReference type="RefSeq" id="WP_123656854.1">
    <property type="nucleotide sequence ID" value="NZ_AYKG01000001.1"/>
</dbReference>
<proteinExistence type="predicted"/>
<dbReference type="AlphaFoldDB" id="A0A423Q2Q9"/>
<accession>A0A423Q2Q9</accession>
<evidence type="ECO:0008006" key="4">
    <source>
        <dbReference type="Google" id="ProtNLM"/>
    </source>
</evidence>
<keyword evidence="1" id="KW-0472">Membrane</keyword>
<dbReference type="InParanoid" id="A0A423Q2Q9"/>
<evidence type="ECO:0000256" key="1">
    <source>
        <dbReference type="SAM" id="Phobius"/>
    </source>
</evidence>
<dbReference type="PANTHER" id="PTHR36974">
    <property type="entry name" value="MEMBRANE PROTEIN-RELATED"/>
    <property type="match status" value="1"/>
</dbReference>
<evidence type="ECO:0000313" key="2">
    <source>
        <dbReference type="EMBL" id="ROO32885.1"/>
    </source>
</evidence>